<keyword evidence="8" id="KW-0872">Ion channel impairing toxin</keyword>
<keyword evidence="12" id="KW-0813">Transport</keyword>
<evidence type="ECO:0000256" key="8">
    <source>
        <dbReference type="ARBA" id="ARBA00022872"/>
    </source>
</evidence>
<evidence type="ECO:0000256" key="7">
    <source>
        <dbReference type="ARBA" id="ARBA00022773"/>
    </source>
</evidence>
<evidence type="ECO:0000256" key="5">
    <source>
        <dbReference type="ARBA" id="ARBA00022635"/>
    </source>
</evidence>
<evidence type="ECO:0000256" key="11">
    <source>
        <dbReference type="SAM" id="SignalP"/>
    </source>
</evidence>
<evidence type="ECO:0000256" key="3">
    <source>
        <dbReference type="ARBA" id="ARBA00007488"/>
    </source>
</evidence>
<dbReference type="InterPro" id="IPR023355">
    <property type="entry name" value="Myo_ane_neurotoxin_sf"/>
</dbReference>
<dbReference type="GO" id="GO:0042151">
    <property type="term" value="C:nematocyst"/>
    <property type="evidence" value="ECO:0007669"/>
    <property type="project" value="UniProtKB-SubCell"/>
</dbReference>
<keyword evidence="9" id="KW-1015">Disulfide bond</keyword>
<evidence type="ECO:0000256" key="2">
    <source>
        <dbReference type="ARBA" id="ARBA00004613"/>
    </source>
</evidence>
<keyword evidence="7" id="KW-0632">Potassium channel impairing toxin</keyword>
<evidence type="ECO:0000313" key="12">
    <source>
        <dbReference type="EMBL" id="ALL34549.1"/>
    </source>
</evidence>
<dbReference type="GO" id="GO:0008200">
    <property type="term" value="F:ion channel inhibitor activity"/>
    <property type="evidence" value="ECO:0007669"/>
    <property type="project" value="InterPro"/>
</dbReference>
<comment type="subcellular location">
    <subcellularLocation>
        <location evidence="1">Nematocyst</location>
    </subcellularLocation>
    <subcellularLocation>
        <location evidence="2">Secreted</location>
    </subcellularLocation>
</comment>
<reference evidence="12" key="1">
    <citation type="journal article" date="2015" name="Toxicon">
        <title>Multi-copy venom genes hidden in de novo transcriptome assemblies, a cautionary tale with the snakelocks sea anemone Anemonia sulcata (Pennant, 1977).</title>
        <authorList>
            <person name="Macrander J."/>
            <person name="Broe M."/>
            <person name="Daly M."/>
        </authorList>
    </citation>
    <scope>NUCLEOTIDE SEQUENCE</scope>
</reference>
<evidence type="ECO:0000256" key="4">
    <source>
        <dbReference type="ARBA" id="ARBA00022525"/>
    </source>
</evidence>
<name>A0A0S1M194_ANESU</name>
<evidence type="ECO:0000256" key="9">
    <source>
        <dbReference type="ARBA" id="ARBA00023157"/>
    </source>
</evidence>
<keyword evidence="12" id="KW-0406">Ion transport</keyword>
<keyword evidence="5" id="KW-1220">Voltage-gated potassium channel impairing toxin</keyword>
<keyword evidence="10" id="KW-0166">Nematocyst</keyword>
<keyword evidence="11" id="KW-0732">Signal</keyword>
<dbReference type="GO" id="GO:0015459">
    <property type="term" value="F:potassium channel regulator activity"/>
    <property type="evidence" value="ECO:0007669"/>
    <property type="project" value="UniProtKB-KW"/>
</dbReference>
<dbReference type="Gene3D" id="2.20.20.10">
    <property type="entry name" value="Anthopleurin-A"/>
    <property type="match status" value="1"/>
</dbReference>
<feature type="chain" id="PRO_5006589175" evidence="11">
    <location>
        <begin position="22"/>
        <end position="70"/>
    </location>
</feature>
<evidence type="ECO:0000256" key="6">
    <source>
        <dbReference type="ARBA" id="ARBA00022656"/>
    </source>
</evidence>
<accession>A0A0S1M194</accession>
<protein>
    <submittedName>
        <fullName evidence="12">Type III potassium channel toxin protein</fullName>
    </submittedName>
</protein>
<dbReference type="AlphaFoldDB" id="A0A0S1M194"/>
<evidence type="ECO:0000256" key="10">
    <source>
        <dbReference type="ARBA" id="ARBA00023331"/>
    </source>
</evidence>
<proteinExistence type="evidence at transcript level"/>
<evidence type="ECO:0000256" key="1">
    <source>
        <dbReference type="ARBA" id="ARBA00004532"/>
    </source>
</evidence>
<dbReference type="GO" id="GO:0034220">
    <property type="term" value="P:monoatomic ion transmembrane transport"/>
    <property type="evidence" value="ECO:0007669"/>
    <property type="project" value="UniProtKB-KW"/>
</dbReference>
<gene>
    <name evidence="12" type="primary">KTx</name>
</gene>
<keyword evidence="6" id="KW-0800">Toxin</keyword>
<sequence>MSAQRFLLLLVVTSLIAASLAAPKEVQLTKRAGKPCDCGNKKGIYWIISRCPSGYGYTGSCGYFIGTCCY</sequence>
<comment type="similarity">
    <text evidence="3">Belongs to the sea anemone type 3 (BDS) potassium channel toxin family.</text>
</comment>
<organism evidence="12">
    <name type="scientific">Anemonia sulcata</name>
    <name type="common">Mediterranean snakelocks sea anemone</name>
    <dbReference type="NCBI Taxonomy" id="6108"/>
    <lineage>
        <taxon>Eukaryota</taxon>
        <taxon>Metazoa</taxon>
        <taxon>Cnidaria</taxon>
        <taxon>Anthozoa</taxon>
        <taxon>Hexacorallia</taxon>
        <taxon>Actiniaria</taxon>
        <taxon>Actiniidae</taxon>
        <taxon>Anemonia</taxon>
    </lineage>
</organism>
<feature type="signal peptide" evidence="11">
    <location>
        <begin position="1"/>
        <end position="21"/>
    </location>
</feature>
<dbReference type="EMBL" id="KT948959">
    <property type="protein sequence ID" value="ALL34549.1"/>
    <property type="molecule type" value="mRNA"/>
</dbReference>
<dbReference type="GO" id="GO:0090729">
    <property type="term" value="F:toxin activity"/>
    <property type="evidence" value="ECO:0007669"/>
    <property type="project" value="UniProtKB-KW"/>
</dbReference>
<keyword evidence="4" id="KW-0964">Secreted</keyword>
<dbReference type="GO" id="GO:0005576">
    <property type="term" value="C:extracellular region"/>
    <property type="evidence" value="ECO:0007669"/>
    <property type="project" value="UniProtKB-SubCell"/>
</dbReference>
<dbReference type="InterPro" id="IPR012414">
    <property type="entry name" value="BDS_K_chnl_tox"/>
</dbReference>
<dbReference type="Pfam" id="PF07936">
    <property type="entry name" value="Defensin_4"/>
    <property type="match status" value="1"/>
</dbReference>
<keyword evidence="12" id="KW-0407">Ion channel</keyword>